<dbReference type="PROSITE" id="PS50113">
    <property type="entry name" value="PAC"/>
    <property type="match status" value="4"/>
</dbReference>
<dbReference type="Gene3D" id="3.30.450.20">
    <property type="entry name" value="PAS domain"/>
    <property type="match status" value="6"/>
</dbReference>
<feature type="domain" description="PAC" evidence="8">
    <location>
        <begin position="1086"/>
        <end position="1138"/>
    </location>
</feature>
<dbReference type="InterPro" id="IPR003018">
    <property type="entry name" value="GAF"/>
</dbReference>
<dbReference type="Proteomes" id="UP001597469">
    <property type="component" value="Unassembled WGS sequence"/>
</dbReference>
<feature type="domain" description="PAS" evidence="7">
    <location>
        <begin position="763"/>
        <end position="833"/>
    </location>
</feature>
<dbReference type="CDD" id="cd00075">
    <property type="entry name" value="HATPase"/>
    <property type="match status" value="1"/>
</dbReference>
<dbReference type="Gene3D" id="3.30.565.10">
    <property type="entry name" value="Histidine kinase-like ATPase, C-terminal domain"/>
    <property type="match status" value="1"/>
</dbReference>
<dbReference type="Pfam" id="PF00989">
    <property type="entry name" value="PAS"/>
    <property type="match status" value="2"/>
</dbReference>
<evidence type="ECO:0000256" key="1">
    <source>
        <dbReference type="ARBA" id="ARBA00000085"/>
    </source>
</evidence>
<dbReference type="InterPro" id="IPR003594">
    <property type="entry name" value="HATPase_dom"/>
</dbReference>
<protein>
    <recommendedName>
        <fullName evidence="2">histidine kinase</fullName>
        <ecNumber evidence="2">2.7.13.3</ecNumber>
    </recommendedName>
</protein>
<comment type="caution">
    <text evidence="9">The sequence shown here is derived from an EMBL/GenBank/DDBJ whole genome shotgun (WGS) entry which is preliminary data.</text>
</comment>
<dbReference type="CDD" id="cd00082">
    <property type="entry name" value="HisKA"/>
    <property type="match status" value="1"/>
</dbReference>
<dbReference type="Pfam" id="PF13185">
    <property type="entry name" value="GAF_2"/>
    <property type="match status" value="1"/>
</dbReference>
<dbReference type="Gene3D" id="1.10.287.130">
    <property type="match status" value="1"/>
</dbReference>
<evidence type="ECO:0000313" key="9">
    <source>
        <dbReference type="EMBL" id="MFD2570179.1"/>
    </source>
</evidence>
<feature type="domain" description="PAC" evidence="8">
    <location>
        <begin position="1212"/>
        <end position="1265"/>
    </location>
</feature>
<evidence type="ECO:0000259" key="8">
    <source>
        <dbReference type="PROSITE" id="PS50113"/>
    </source>
</evidence>
<dbReference type="SMART" id="SM00065">
    <property type="entry name" value="GAF"/>
    <property type="match status" value="2"/>
</dbReference>
<feature type="domain" description="Histidine kinase" evidence="6">
    <location>
        <begin position="1283"/>
        <end position="1500"/>
    </location>
</feature>
<dbReference type="SMART" id="SM00388">
    <property type="entry name" value="HisKA"/>
    <property type="match status" value="1"/>
</dbReference>
<dbReference type="EC" id="2.7.13.3" evidence="2"/>
<dbReference type="NCBIfam" id="TIGR00229">
    <property type="entry name" value="sensory_box"/>
    <property type="match status" value="5"/>
</dbReference>
<gene>
    <name evidence="9" type="ORF">ACFSUS_06005</name>
</gene>
<dbReference type="SMART" id="SM00091">
    <property type="entry name" value="PAS"/>
    <property type="match status" value="5"/>
</dbReference>
<dbReference type="InterPro" id="IPR013655">
    <property type="entry name" value="PAS_fold_3"/>
</dbReference>
<dbReference type="SUPFAM" id="SSF47384">
    <property type="entry name" value="Homodimeric domain of signal transducing histidine kinase"/>
    <property type="match status" value="1"/>
</dbReference>
<feature type="domain" description="PAC" evidence="8">
    <location>
        <begin position="710"/>
        <end position="762"/>
    </location>
</feature>
<dbReference type="InterPro" id="IPR000014">
    <property type="entry name" value="PAS"/>
</dbReference>
<dbReference type="Pfam" id="PF13426">
    <property type="entry name" value="PAS_9"/>
    <property type="match status" value="1"/>
</dbReference>
<dbReference type="PANTHER" id="PTHR43304:SF1">
    <property type="entry name" value="PAC DOMAIN-CONTAINING PROTEIN"/>
    <property type="match status" value="1"/>
</dbReference>
<keyword evidence="3" id="KW-0597">Phosphoprotein</keyword>
<dbReference type="Gene3D" id="2.10.70.100">
    <property type="match status" value="1"/>
</dbReference>
<dbReference type="Pfam" id="PF00512">
    <property type="entry name" value="HisKA"/>
    <property type="match status" value="1"/>
</dbReference>
<feature type="domain" description="PAS" evidence="7">
    <location>
        <begin position="630"/>
        <end position="679"/>
    </location>
</feature>
<dbReference type="PANTHER" id="PTHR43304">
    <property type="entry name" value="PHYTOCHROME-LIKE PROTEIN CPH1"/>
    <property type="match status" value="1"/>
</dbReference>
<dbReference type="Gene3D" id="3.30.450.40">
    <property type="match status" value="2"/>
</dbReference>
<dbReference type="CDD" id="cd00130">
    <property type="entry name" value="PAS"/>
    <property type="match status" value="5"/>
</dbReference>
<organism evidence="9 10">
    <name type="scientific">Spirosoma soli</name>
    <dbReference type="NCBI Taxonomy" id="1770529"/>
    <lineage>
        <taxon>Bacteria</taxon>
        <taxon>Pseudomonadati</taxon>
        <taxon>Bacteroidota</taxon>
        <taxon>Cytophagia</taxon>
        <taxon>Cytophagales</taxon>
        <taxon>Cytophagaceae</taxon>
        <taxon>Spirosoma</taxon>
    </lineage>
</organism>
<sequence>MSLSYSTSVSSNFNSADTGFGTLLCDPVWSQDHTLIDLIIRWANPQAGAYFSFDPTLIQPGNMLSAWLKDSLATSLNSVYHQLDLTGSATIDAIINRQGLTRFRFSALHTGYVVMLERIENVPLADTAIQQQGVLKDLLDKLPGASAVWAPIRNESGVIIDFQPVLINQLMATLMTKNWEEIKVQTLLEFYPSGTENGFFSKLVSISEQGETLDYDHHYQRDGQSLWLNVSMFHINGNVVAYCRDITDRKRIEADIVRRLKLESIISSLSSRLININTELLESCIVDALQQIGIYNQADRVYISMYSKDRQFMTCLYEWCASGIQPQKHLLQNRPVGQYSWWREMIDKNQIICIRSLDELPPQAAEVKLGLQTQGVQSILSIPLKLTNQQGLIGFTSVRQERDWDERDIVLLKTFAGIVVNALNRQQNEQTVQRTYKRLEGLQRIDKALLENSLTDKHPAIIALQHINDLIPCERLLIFSIDHAQGLARAEGRLVDGIVDAYPDIVLPARFFYTEKLLAGRTISIQELTTDNPWIPPMLNLYDRGFRSMALVPLFSQDQYIGVFILVSKTPNFFPEEQLEIAQEVGRQLSIALYQQQLRDQVKQHTELLEQRVVERTAEIRQLSALQNAILEHAGLAIVSTDTSGLIQSVNPAAEKLLGYKADELIGKVHPTLVFDPNNSGSAVLSYRHDYSYQADSSAYRLNLTNQGYYSLECKLNGKEGRTIPALVTISVLQDETGLIMGYVGMATDITALKTAKLELERKKDELETFFEASLDLHCIAEADGTLLKINRSWETTFGYTTAEILSRNFMELVHPDDRQGTIDNIRKIVDRLPLDRVINRMRKKDGSYCLIEWNAIAHENLIYASARDITEQRESEEQLRTANHRLQLATWAARQGIWELDLTDFSLFWDERQHEMHGTSADTFGGHMNDFLKLVHPDDLAFIQSLHVERMSEHDEPIGGEKRIIRPDGQLRYLETHSRLVLGKDGKPEKMVGVSWDVTKRKQTELDLRASEERYRSLVNNLKEIVFQTDLYGCWTFLNPAWEEITGFTVTESLGQPFNALVDPADRPLTIQLFEDLIVHKKTSFPYIIQYQHKTGEHRWAEILAHVMLDNEGQPIGSTGTITDITERKQSLDALRESEQRFRDFAENVDEVFWIHAANPFRLLYINPAYERVWGRSCRSLYENEATYMDTIIDEDKDVAIAAWARYRSGEDGSVQYRMKAIDGIRWISVRTFITKDANGSPIRYIGIANDITGQKEKELVLQTSLQREQELNQLKSQFVSTASHEFRTPLSTIQSSVDLVKMYLNRPDASAKASVERHLGVIQKEIANFSDLLSDILTIGKIEAGKIAFNPRLTDILALAKDVIATHFHQWNDKRTLQLHVDGTPHLVYLDDKLMTHVLVNLLSNAFKFSKQDPELHIRFCEHQVSLLVVDRGIGIPAEDLPHLFETFYRARNAISIPGSGLGLVITRQFVELQGGTITVQSQENQGTTFTIKFPLDMRSGISSH</sequence>
<evidence type="ECO:0000259" key="7">
    <source>
        <dbReference type="PROSITE" id="PS50112"/>
    </source>
</evidence>
<dbReference type="EMBL" id="JBHULN010000002">
    <property type="protein sequence ID" value="MFD2570179.1"/>
    <property type="molecule type" value="Genomic_DNA"/>
</dbReference>
<dbReference type="InterPro" id="IPR035965">
    <property type="entry name" value="PAS-like_dom_sf"/>
</dbReference>
<feature type="domain" description="PAC" evidence="8">
    <location>
        <begin position="959"/>
        <end position="1011"/>
    </location>
</feature>
<dbReference type="PROSITE" id="PS50112">
    <property type="entry name" value="PAS"/>
    <property type="match status" value="3"/>
</dbReference>
<dbReference type="RefSeq" id="WP_381520469.1">
    <property type="nucleotide sequence ID" value="NZ_JBHULN010000002.1"/>
</dbReference>
<proteinExistence type="predicted"/>
<comment type="catalytic activity">
    <reaction evidence="1">
        <text>ATP + protein L-histidine = ADP + protein N-phospho-L-histidine.</text>
        <dbReference type="EC" id="2.7.13.3"/>
    </reaction>
</comment>
<dbReference type="InterPro" id="IPR036097">
    <property type="entry name" value="HisK_dim/P_sf"/>
</dbReference>
<evidence type="ECO:0000256" key="2">
    <source>
        <dbReference type="ARBA" id="ARBA00012438"/>
    </source>
</evidence>
<dbReference type="PRINTS" id="PR00344">
    <property type="entry name" value="BCTRLSENSOR"/>
</dbReference>
<dbReference type="SMART" id="SM00086">
    <property type="entry name" value="PAC"/>
    <property type="match status" value="6"/>
</dbReference>
<evidence type="ECO:0000256" key="5">
    <source>
        <dbReference type="ARBA" id="ARBA00022777"/>
    </source>
</evidence>
<dbReference type="SUPFAM" id="SSF55785">
    <property type="entry name" value="PYP-like sensor domain (PAS domain)"/>
    <property type="match status" value="6"/>
</dbReference>
<dbReference type="SUPFAM" id="SSF55874">
    <property type="entry name" value="ATPase domain of HSP90 chaperone/DNA topoisomerase II/histidine kinase"/>
    <property type="match status" value="1"/>
</dbReference>
<dbReference type="InterPro" id="IPR000700">
    <property type="entry name" value="PAS-assoc_C"/>
</dbReference>
<keyword evidence="4" id="KW-0808">Transferase</keyword>
<evidence type="ECO:0000256" key="3">
    <source>
        <dbReference type="ARBA" id="ARBA00022553"/>
    </source>
</evidence>
<dbReference type="InterPro" id="IPR005467">
    <property type="entry name" value="His_kinase_dom"/>
</dbReference>
<dbReference type="InterPro" id="IPR052162">
    <property type="entry name" value="Sensor_kinase/Photoreceptor"/>
</dbReference>
<dbReference type="SUPFAM" id="SSF55781">
    <property type="entry name" value="GAF domain-like"/>
    <property type="match status" value="2"/>
</dbReference>
<feature type="domain" description="PAS" evidence="7">
    <location>
        <begin position="1012"/>
        <end position="1082"/>
    </location>
</feature>
<reference evidence="10" key="1">
    <citation type="journal article" date="2019" name="Int. J. Syst. Evol. Microbiol.">
        <title>The Global Catalogue of Microorganisms (GCM) 10K type strain sequencing project: providing services to taxonomists for standard genome sequencing and annotation.</title>
        <authorList>
            <consortium name="The Broad Institute Genomics Platform"/>
            <consortium name="The Broad Institute Genome Sequencing Center for Infectious Disease"/>
            <person name="Wu L."/>
            <person name="Ma J."/>
        </authorList>
    </citation>
    <scope>NUCLEOTIDE SEQUENCE [LARGE SCALE GENOMIC DNA]</scope>
    <source>
        <strain evidence="10">KCTC 42805</strain>
    </source>
</reference>
<evidence type="ECO:0000313" key="10">
    <source>
        <dbReference type="Proteomes" id="UP001597469"/>
    </source>
</evidence>
<keyword evidence="5" id="KW-0418">Kinase</keyword>
<dbReference type="SMART" id="SM00387">
    <property type="entry name" value="HATPase_c"/>
    <property type="match status" value="1"/>
</dbReference>
<name>A0ABW5M1M2_9BACT</name>
<evidence type="ECO:0000259" key="6">
    <source>
        <dbReference type="PROSITE" id="PS50109"/>
    </source>
</evidence>
<keyword evidence="10" id="KW-1185">Reference proteome</keyword>
<dbReference type="PROSITE" id="PS50109">
    <property type="entry name" value="HIS_KIN"/>
    <property type="match status" value="1"/>
</dbReference>
<dbReference type="InterPro" id="IPR013767">
    <property type="entry name" value="PAS_fold"/>
</dbReference>
<dbReference type="InterPro" id="IPR001610">
    <property type="entry name" value="PAC"/>
</dbReference>
<dbReference type="Pfam" id="PF08447">
    <property type="entry name" value="PAS_3"/>
    <property type="match status" value="3"/>
</dbReference>
<dbReference type="InterPro" id="IPR029016">
    <property type="entry name" value="GAF-like_dom_sf"/>
</dbReference>
<dbReference type="InterPro" id="IPR004358">
    <property type="entry name" value="Sig_transdc_His_kin-like_C"/>
</dbReference>
<dbReference type="Pfam" id="PF02518">
    <property type="entry name" value="HATPase_c"/>
    <property type="match status" value="1"/>
</dbReference>
<dbReference type="InterPro" id="IPR003661">
    <property type="entry name" value="HisK_dim/P_dom"/>
</dbReference>
<dbReference type="InterPro" id="IPR036890">
    <property type="entry name" value="HATPase_C_sf"/>
</dbReference>
<accession>A0ABW5M1M2</accession>
<dbReference type="Pfam" id="PF01590">
    <property type="entry name" value="GAF"/>
    <property type="match status" value="1"/>
</dbReference>
<evidence type="ECO:0000256" key="4">
    <source>
        <dbReference type="ARBA" id="ARBA00022679"/>
    </source>
</evidence>